<keyword evidence="1" id="KW-0472">Membrane</keyword>
<organism evidence="3 4">
    <name type="scientific">Cordyceps confragosa</name>
    <name type="common">Lecanicillium lecanii</name>
    <dbReference type="NCBI Taxonomy" id="2714763"/>
    <lineage>
        <taxon>Eukaryota</taxon>
        <taxon>Fungi</taxon>
        <taxon>Dikarya</taxon>
        <taxon>Ascomycota</taxon>
        <taxon>Pezizomycotina</taxon>
        <taxon>Sordariomycetes</taxon>
        <taxon>Hypocreomycetidae</taxon>
        <taxon>Hypocreales</taxon>
        <taxon>Cordycipitaceae</taxon>
        <taxon>Akanthomyces</taxon>
    </lineage>
</organism>
<reference evidence="3 4" key="1">
    <citation type="submission" date="2016-03" db="EMBL/GenBank/DDBJ databases">
        <title>Fine-scale spatial genetic structure of a fungal parasite of coffee scale insects.</title>
        <authorList>
            <person name="Jackson D."/>
            <person name="Zemenick K.A."/>
            <person name="Malloure B."/>
            <person name="Quandt C.A."/>
            <person name="James T.Y."/>
        </authorList>
    </citation>
    <scope>NUCLEOTIDE SEQUENCE [LARGE SCALE GENOMIC DNA]</scope>
    <source>
        <strain evidence="3 4">UM487</strain>
    </source>
</reference>
<name>A0A179I9V5_CORDF</name>
<keyword evidence="2" id="KW-0732">Signal</keyword>
<dbReference type="Proteomes" id="UP000243081">
    <property type="component" value="Unassembled WGS sequence"/>
</dbReference>
<comment type="caution">
    <text evidence="3">The sequence shown here is derived from an EMBL/GenBank/DDBJ whole genome shotgun (WGS) entry which is preliminary data.</text>
</comment>
<proteinExistence type="predicted"/>
<gene>
    <name evidence="3" type="ORF">LLEC1_08114</name>
</gene>
<feature type="transmembrane region" description="Helical" evidence="1">
    <location>
        <begin position="111"/>
        <end position="132"/>
    </location>
</feature>
<keyword evidence="1" id="KW-1133">Transmembrane helix</keyword>
<dbReference type="AlphaFoldDB" id="A0A179I9V5"/>
<evidence type="ECO:0000313" key="3">
    <source>
        <dbReference type="EMBL" id="OAQ98671.1"/>
    </source>
</evidence>
<accession>A0A179I9V5</accession>
<sequence>MTRVSVYSAALVAFLLSAAMVVASIAMPNWIDYAVTTAKGDTIRKTIGLHRSCSTLDGGRCSPGWPFVGGLIAAFSAVQLIVISVVAYLFDNDDQFIIPGWQLGASWYLALFSAVLGTVTVVGLVLSAYLLAPEDGYEFLDEPMDA</sequence>
<evidence type="ECO:0000256" key="2">
    <source>
        <dbReference type="SAM" id="SignalP"/>
    </source>
</evidence>
<dbReference type="OrthoDB" id="61370at2759"/>
<protein>
    <submittedName>
        <fullName evidence="3">Uncharacterized protein</fullName>
    </submittedName>
</protein>
<evidence type="ECO:0000256" key="1">
    <source>
        <dbReference type="SAM" id="Phobius"/>
    </source>
</evidence>
<evidence type="ECO:0000313" key="4">
    <source>
        <dbReference type="Proteomes" id="UP000243081"/>
    </source>
</evidence>
<feature type="transmembrane region" description="Helical" evidence="1">
    <location>
        <begin position="67"/>
        <end position="90"/>
    </location>
</feature>
<feature type="signal peptide" evidence="2">
    <location>
        <begin position="1"/>
        <end position="26"/>
    </location>
</feature>
<keyword evidence="4" id="KW-1185">Reference proteome</keyword>
<keyword evidence="1" id="KW-0812">Transmembrane</keyword>
<dbReference type="EMBL" id="LUKN01002708">
    <property type="protein sequence ID" value="OAQ98671.1"/>
    <property type="molecule type" value="Genomic_DNA"/>
</dbReference>
<feature type="chain" id="PRO_5008104214" evidence="2">
    <location>
        <begin position="27"/>
        <end position="146"/>
    </location>
</feature>